<name>A0ABN1G5K0_9ACTN</name>
<evidence type="ECO:0000256" key="2">
    <source>
        <dbReference type="ARBA" id="ARBA00009840"/>
    </source>
</evidence>
<comment type="caution">
    <text evidence="5">The sequence shown here is derived from an EMBL/GenBank/DDBJ whole genome shotgun (WGS) entry which is preliminary data.</text>
</comment>
<sequence>MIELGSVFLLGLVLGAVLGVTVAVRLADRNRPSERRPVPPGDLDDTLGRLEVRLRELELARAGAYGALTQQVSMTREATEALAMRTGELLTALRAPQTRGRWGELQLRRVVELAGMAPHCDFTEQVSTATADGTLRPDLVVRLTGGRTIVVDAKVSLAAYLEASAAPDEARREERLRAHARALRTHVDQLAGKEYWRSVAGSPEFVVLFLPGEAFLSPALERDPALLEHALGARVIIATPTTLVAMLRTVAWSWQQDSLTTHAREVFDLGRELYARLATMGEHVDRLGRSLNRAVADYNATAGSLESRVLVTARRLQELRVVGDDLPAPRGADACARPLTAPELLRP</sequence>
<gene>
    <name evidence="5" type="ORF">GCM10009547_02740</name>
</gene>
<organism evidence="5 6">
    <name type="scientific">Sporichthya brevicatena</name>
    <dbReference type="NCBI Taxonomy" id="171442"/>
    <lineage>
        <taxon>Bacteria</taxon>
        <taxon>Bacillati</taxon>
        <taxon>Actinomycetota</taxon>
        <taxon>Actinomycetes</taxon>
        <taxon>Sporichthyales</taxon>
        <taxon>Sporichthyaceae</taxon>
        <taxon>Sporichthya</taxon>
    </lineage>
</organism>
<keyword evidence="6" id="KW-1185">Reference proteome</keyword>
<evidence type="ECO:0008006" key="7">
    <source>
        <dbReference type="Google" id="ProtNLM"/>
    </source>
</evidence>
<protein>
    <recommendedName>
        <fullName evidence="7">DNA recombination protein RmuC</fullName>
    </recommendedName>
</protein>
<evidence type="ECO:0000313" key="6">
    <source>
        <dbReference type="Proteomes" id="UP001500957"/>
    </source>
</evidence>
<dbReference type="InterPro" id="IPR003798">
    <property type="entry name" value="DNA_recombination_RmuC"/>
</dbReference>
<dbReference type="PANTHER" id="PTHR30563:SF0">
    <property type="entry name" value="DNA RECOMBINATION PROTEIN RMUC"/>
    <property type="match status" value="1"/>
</dbReference>
<proteinExistence type="inferred from homology"/>
<keyword evidence="4" id="KW-0233">DNA recombination</keyword>
<comment type="function">
    <text evidence="1">Involved in DNA recombination.</text>
</comment>
<evidence type="ECO:0000256" key="4">
    <source>
        <dbReference type="ARBA" id="ARBA00023172"/>
    </source>
</evidence>
<evidence type="ECO:0000256" key="1">
    <source>
        <dbReference type="ARBA" id="ARBA00003416"/>
    </source>
</evidence>
<keyword evidence="3" id="KW-0175">Coiled coil</keyword>
<dbReference type="Proteomes" id="UP001500957">
    <property type="component" value="Unassembled WGS sequence"/>
</dbReference>
<comment type="similarity">
    <text evidence="2">Belongs to the RmuC family.</text>
</comment>
<dbReference type="RefSeq" id="WP_344600787.1">
    <property type="nucleotide sequence ID" value="NZ_BAAAHE010000004.1"/>
</dbReference>
<dbReference type="Pfam" id="PF02646">
    <property type="entry name" value="RmuC"/>
    <property type="match status" value="1"/>
</dbReference>
<accession>A0ABN1G5K0</accession>
<evidence type="ECO:0000256" key="3">
    <source>
        <dbReference type="ARBA" id="ARBA00023054"/>
    </source>
</evidence>
<dbReference type="EMBL" id="BAAAHE010000004">
    <property type="protein sequence ID" value="GAA0604433.1"/>
    <property type="molecule type" value="Genomic_DNA"/>
</dbReference>
<dbReference type="PANTHER" id="PTHR30563">
    <property type="entry name" value="DNA RECOMBINATION PROTEIN RMUC"/>
    <property type="match status" value="1"/>
</dbReference>
<reference evidence="5 6" key="1">
    <citation type="journal article" date="2019" name="Int. J. Syst. Evol. Microbiol.">
        <title>The Global Catalogue of Microorganisms (GCM) 10K type strain sequencing project: providing services to taxonomists for standard genome sequencing and annotation.</title>
        <authorList>
            <consortium name="The Broad Institute Genomics Platform"/>
            <consortium name="The Broad Institute Genome Sequencing Center for Infectious Disease"/>
            <person name="Wu L."/>
            <person name="Ma J."/>
        </authorList>
    </citation>
    <scope>NUCLEOTIDE SEQUENCE [LARGE SCALE GENOMIC DNA]</scope>
    <source>
        <strain evidence="5 6">JCM 10671</strain>
    </source>
</reference>
<evidence type="ECO:0000313" key="5">
    <source>
        <dbReference type="EMBL" id="GAA0604433.1"/>
    </source>
</evidence>